<dbReference type="PANTHER" id="PTHR44825">
    <property type="match status" value="1"/>
</dbReference>
<evidence type="ECO:0000313" key="2">
    <source>
        <dbReference type="EMBL" id="KAK3093590.1"/>
    </source>
</evidence>
<dbReference type="AlphaFoldDB" id="A0AA88Y3V8"/>
<feature type="domain" description="J" evidence="1">
    <location>
        <begin position="120"/>
        <end position="185"/>
    </location>
</feature>
<dbReference type="InterPro" id="IPR001623">
    <property type="entry name" value="DnaJ_domain"/>
</dbReference>
<proteinExistence type="predicted"/>
<dbReference type="Proteomes" id="UP001186944">
    <property type="component" value="Unassembled WGS sequence"/>
</dbReference>
<dbReference type="SMART" id="SM00271">
    <property type="entry name" value="DnaJ"/>
    <property type="match status" value="1"/>
</dbReference>
<protein>
    <recommendedName>
        <fullName evidence="1">J domain-containing protein</fullName>
    </recommendedName>
</protein>
<keyword evidence="3" id="KW-1185">Reference proteome</keyword>
<dbReference type="Gene3D" id="1.10.287.110">
    <property type="entry name" value="DnaJ domain"/>
    <property type="match status" value="1"/>
</dbReference>
<evidence type="ECO:0000259" key="1">
    <source>
        <dbReference type="PROSITE" id="PS50076"/>
    </source>
</evidence>
<gene>
    <name evidence="2" type="ORF">FSP39_017817</name>
</gene>
<dbReference type="EMBL" id="VSWD01000009">
    <property type="protein sequence ID" value="KAK3093590.1"/>
    <property type="molecule type" value="Genomic_DNA"/>
</dbReference>
<dbReference type="PRINTS" id="PR00625">
    <property type="entry name" value="JDOMAIN"/>
</dbReference>
<sequence>MNKLGRGPLVLHAYQVSSKSSKRFRRSRKCEKLMDGRAGGGRRLRGRKRVIGPKKGEILVFLEGEEFKKRESSPNEIIMQNIPRRTVSFIRAVSILKHQPTSGVINPIRLCTTTKKKFKDYYKILGVSREASAGEIKEAWARKSREVHPDTAAVDASSTQALQELKEAYNVLIDEISRRKYDKNYEWRRVKHEDIYRDTRPKWTEVHSPFKLRNFIEYCISSTIVFLLGYAAGHFSITYSPLTYSSSHYDPERHRKSLELMESEMQDIEARRLEREGIMADIKEKRKQMGISSS</sequence>
<dbReference type="CDD" id="cd06257">
    <property type="entry name" value="DnaJ"/>
    <property type="match status" value="1"/>
</dbReference>
<evidence type="ECO:0000313" key="3">
    <source>
        <dbReference type="Proteomes" id="UP001186944"/>
    </source>
</evidence>
<accession>A0AA88Y3V8</accession>
<dbReference type="InterPro" id="IPR052763">
    <property type="entry name" value="DnaJ_C4"/>
</dbReference>
<comment type="caution">
    <text evidence="2">The sequence shown here is derived from an EMBL/GenBank/DDBJ whole genome shotgun (WGS) entry which is preliminary data.</text>
</comment>
<organism evidence="2 3">
    <name type="scientific">Pinctada imbricata</name>
    <name type="common">Atlantic pearl-oyster</name>
    <name type="synonym">Pinctada martensii</name>
    <dbReference type="NCBI Taxonomy" id="66713"/>
    <lineage>
        <taxon>Eukaryota</taxon>
        <taxon>Metazoa</taxon>
        <taxon>Spiralia</taxon>
        <taxon>Lophotrochozoa</taxon>
        <taxon>Mollusca</taxon>
        <taxon>Bivalvia</taxon>
        <taxon>Autobranchia</taxon>
        <taxon>Pteriomorphia</taxon>
        <taxon>Pterioida</taxon>
        <taxon>Pterioidea</taxon>
        <taxon>Pteriidae</taxon>
        <taxon>Pinctada</taxon>
    </lineage>
</organism>
<dbReference type="SUPFAM" id="SSF46565">
    <property type="entry name" value="Chaperone J-domain"/>
    <property type="match status" value="1"/>
</dbReference>
<dbReference type="PANTHER" id="PTHR44825:SF1">
    <property type="entry name" value="DNAJ HOMOLOG SUBFAMILY C MEMBER 4"/>
    <property type="match status" value="1"/>
</dbReference>
<reference evidence="2" key="1">
    <citation type="submission" date="2019-08" db="EMBL/GenBank/DDBJ databases">
        <title>The improved chromosome-level genome for the pearl oyster Pinctada fucata martensii using PacBio sequencing and Hi-C.</title>
        <authorList>
            <person name="Zheng Z."/>
        </authorList>
    </citation>
    <scope>NUCLEOTIDE SEQUENCE</scope>
    <source>
        <strain evidence="2">ZZ-2019</strain>
        <tissue evidence="2">Adductor muscle</tissue>
    </source>
</reference>
<name>A0AA88Y3V8_PINIB</name>
<dbReference type="PROSITE" id="PS50076">
    <property type="entry name" value="DNAJ_2"/>
    <property type="match status" value="1"/>
</dbReference>
<dbReference type="InterPro" id="IPR036869">
    <property type="entry name" value="J_dom_sf"/>
</dbReference>
<dbReference type="Pfam" id="PF00226">
    <property type="entry name" value="DnaJ"/>
    <property type="match status" value="1"/>
</dbReference>